<dbReference type="InterPro" id="IPR001207">
    <property type="entry name" value="Transposase_mutator"/>
</dbReference>
<evidence type="ECO:0000256" key="2">
    <source>
        <dbReference type="ARBA" id="ARBA00010961"/>
    </source>
</evidence>
<evidence type="ECO:0000256" key="6">
    <source>
        <dbReference type="SAM" id="MobiDB-lite"/>
    </source>
</evidence>
<evidence type="ECO:0000256" key="1">
    <source>
        <dbReference type="ARBA" id="ARBA00002190"/>
    </source>
</evidence>
<comment type="similarity">
    <text evidence="2">Belongs to the transposase mutator family.</text>
</comment>
<evidence type="ECO:0000256" key="4">
    <source>
        <dbReference type="ARBA" id="ARBA00023125"/>
    </source>
</evidence>
<feature type="compositionally biased region" description="Polar residues" evidence="6">
    <location>
        <begin position="115"/>
        <end position="124"/>
    </location>
</feature>
<feature type="region of interest" description="Disordered" evidence="6">
    <location>
        <begin position="89"/>
        <end position="136"/>
    </location>
</feature>
<gene>
    <name evidence="7" type="ORF">ABB07_00570</name>
</gene>
<comment type="function">
    <text evidence="1">Required for the transposition of the insertion element.</text>
</comment>
<dbReference type="Pfam" id="PF00872">
    <property type="entry name" value="Transposase_mut"/>
    <property type="match status" value="1"/>
</dbReference>
<reference evidence="7 8" key="1">
    <citation type="journal article" date="2015" name="ISME J.">
        <title>Draft Genome Sequence of Streptomyces incarnatus NRRL8089, which Produces the Nucleoside Antibiotic Sinefungin.</title>
        <authorList>
            <person name="Oshima K."/>
            <person name="Hattori M."/>
            <person name="Shimizu H."/>
            <person name="Fukuda K."/>
            <person name="Nemoto M."/>
            <person name="Inagaki K."/>
            <person name="Tamura T."/>
        </authorList>
    </citation>
    <scope>NUCLEOTIDE SEQUENCE [LARGE SCALE GENOMIC DNA]</scope>
    <source>
        <strain evidence="7 8">NRRL 8089</strain>
    </source>
</reference>
<protein>
    <submittedName>
        <fullName evidence="7">Uncharacterized protein</fullName>
    </submittedName>
</protein>
<sequence>MPSTIHTRSVASAGTREIRGMRAGGSCDGAKCRLQVQTEIKDRGVDDVFMLVGGGLTGLSDSVSAVWLRAVTRNRVVHLGLASFRWAGHQDWGGSERSPAHLSRSARLRQRARQNTSGAKSRATSDVGLGPILTLR</sequence>
<organism evidence="7 8">
    <name type="scientific">Streptomyces incarnatus</name>
    <dbReference type="NCBI Taxonomy" id="665007"/>
    <lineage>
        <taxon>Bacteria</taxon>
        <taxon>Bacillati</taxon>
        <taxon>Actinomycetota</taxon>
        <taxon>Actinomycetes</taxon>
        <taxon>Kitasatosporales</taxon>
        <taxon>Streptomycetaceae</taxon>
        <taxon>Streptomyces</taxon>
    </lineage>
</organism>
<evidence type="ECO:0000256" key="5">
    <source>
        <dbReference type="ARBA" id="ARBA00023172"/>
    </source>
</evidence>
<accession>A0ABN4G4F5</accession>
<evidence type="ECO:0000256" key="3">
    <source>
        <dbReference type="ARBA" id="ARBA00022578"/>
    </source>
</evidence>
<keyword evidence="8" id="KW-1185">Reference proteome</keyword>
<dbReference type="EMBL" id="CP011497">
    <property type="protein sequence ID" value="AKJ08595.1"/>
    <property type="molecule type" value="Genomic_DNA"/>
</dbReference>
<keyword evidence="4" id="KW-0238">DNA-binding</keyword>
<keyword evidence="3" id="KW-0815">Transposition</keyword>
<proteinExistence type="inferred from homology"/>
<evidence type="ECO:0000313" key="8">
    <source>
        <dbReference type="Proteomes" id="UP000035366"/>
    </source>
</evidence>
<evidence type="ECO:0000313" key="7">
    <source>
        <dbReference type="EMBL" id="AKJ08595.1"/>
    </source>
</evidence>
<dbReference type="Proteomes" id="UP000035366">
    <property type="component" value="Chromosome"/>
</dbReference>
<keyword evidence="5" id="KW-0233">DNA recombination</keyword>
<name>A0ABN4G4F5_9ACTN</name>